<name>A0A7X0IEK2_9ACTN</name>
<evidence type="ECO:0000313" key="2">
    <source>
        <dbReference type="Proteomes" id="UP000555564"/>
    </source>
</evidence>
<sequence>MTTPPSPSSTAPAYTCEPLDSLTLGKTITIGPPPGSSYQPPLMDIAAHPFTLANNTTTANGHAKTENSGKAGGSGVEIRVNNLTLSISRGFGQVLRRVRFSFGEYGGNINVSANNQLVNVDNFSALHRKTIGGVEATVLSGGLGHDNGVIEFSGTMRDQQNGLGQLAVGGQELWIDDICFEQ</sequence>
<dbReference type="RefSeq" id="WP_184981756.1">
    <property type="nucleotide sequence ID" value="NZ_BAAALO010000048.1"/>
</dbReference>
<gene>
    <name evidence="1" type="ORF">BJ992_003206</name>
</gene>
<comment type="caution">
    <text evidence="1">The sequence shown here is derived from an EMBL/GenBank/DDBJ whole genome shotgun (WGS) entry which is preliminary data.</text>
</comment>
<dbReference type="Proteomes" id="UP000555564">
    <property type="component" value="Unassembled WGS sequence"/>
</dbReference>
<organism evidence="1 2">
    <name type="scientific">Sphaerisporangium rubeum</name>
    <dbReference type="NCBI Taxonomy" id="321317"/>
    <lineage>
        <taxon>Bacteria</taxon>
        <taxon>Bacillati</taxon>
        <taxon>Actinomycetota</taxon>
        <taxon>Actinomycetes</taxon>
        <taxon>Streptosporangiales</taxon>
        <taxon>Streptosporangiaceae</taxon>
        <taxon>Sphaerisporangium</taxon>
    </lineage>
</organism>
<dbReference type="AlphaFoldDB" id="A0A7X0IEK2"/>
<accession>A0A7X0IEK2</accession>
<protein>
    <submittedName>
        <fullName evidence="1">Uncharacterized protein</fullName>
    </submittedName>
</protein>
<keyword evidence="2" id="KW-1185">Reference proteome</keyword>
<evidence type="ECO:0000313" key="1">
    <source>
        <dbReference type="EMBL" id="MBB6473775.1"/>
    </source>
</evidence>
<dbReference type="EMBL" id="JACHIU010000001">
    <property type="protein sequence ID" value="MBB6473775.1"/>
    <property type="molecule type" value="Genomic_DNA"/>
</dbReference>
<proteinExistence type="predicted"/>
<reference evidence="1 2" key="1">
    <citation type="submission" date="2020-08" db="EMBL/GenBank/DDBJ databases">
        <title>Sequencing the genomes of 1000 actinobacteria strains.</title>
        <authorList>
            <person name="Klenk H.-P."/>
        </authorList>
    </citation>
    <scope>NUCLEOTIDE SEQUENCE [LARGE SCALE GENOMIC DNA]</scope>
    <source>
        <strain evidence="1 2">DSM 44936</strain>
    </source>
</reference>